<keyword evidence="1" id="KW-0539">Nucleus</keyword>
<organism evidence="3 4">
    <name type="scientific">Corynascus novoguineensis</name>
    <dbReference type="NCBI Taxonomy" id="1126955"/>
    <lineage>
        <taxon>Eukaryota</taxon>
        <taxon>Fungi</taxon>
        <taxon>Dikarya</taxon>
        <taxon>Ascomycota</taxon>
        <taxon>Pezizomycotina</taxon>
        <taxon>Sordariomycetes</taxon>
        <taxon>Sordariomycetidae</taxon>
        <taxon>Sordariales</taxon>
        <taxon>Chaetomiaceae</taxon>
        <taxon>Corynascus</taxon>
    </lineage>
</organism>
<gene>
    <name evidence="3" type="ORF">C7999DRAFT_13786</name>
</gene>
<reference evidence="3" key="2">
    <citation type="submission" date="2023-05" db="EMBL/GenBank/DDBJ databases">
        <authorList>
            <consortium name="Lawrence Berkeley National Laboratory"/>
            <person name="Steindorff A."/>
            <person name="Hensen N."/>
            <person name="Bonometti L."/>
            <person name="Westerberg I."/>
            <person name="Brannstrom I.O."/>
            <person name="Guillou S."/>
            <person name="Cros-Aarteil S."/>
            <person name="Calhoun S."/>
            <person name="Haridas S."/>
            <person name="Kuo A."/>
            <person name="Mondo S."/>
            <person name="Pangilinan J."/>
            <person name="Riley R."/>
            <person name="Labutti K."/>
            <person name="Andreopoulos B."/>
            <person name="Lipzen A."/>
            <person name="Chen C."/>
            <person name="Yanf M."/>
            <person name="Daum C."/>
            <person name="Ng V."/>
            <person name="Clum A."/>
            <person name="Ohm R."/>
            <person name="Martin F."/>
            <person name="Silar P."/>
            <person name="Natvig D."/>
            <person name="Lalanne C."/>
            <person name="Gautier V."/>
            <person name="Ament-Velasquez S.L."/>
            <person name="Kruys A."/>
            <person name="Hutchinson M.I."/>
            <person name="Powell A.J."/>
            <person name="Barry K."/>
            <person name="Miller A.N."/>
            <person name="Grigoriev I.V."/>
            <person name="Debuchy R."/>
            <person name="Gladieux P."/>
            <person name="Thoren M.H."/>
            <person name="Johannesson H."/>
        </authorList>
    </citation>
    <scope>NUCLEOTIDE SEQUENCE</scope>
    <source>
        <strain evidence="3">CBS 359.72</strain>
    </source>
</reference>
<dbReference type="Pfam" id="PF11951">
    <property type="entry name" value="Fungal_trans_2"/>
    <property type="match status" value="1"/>
</dbReference>
<proteinExistence type="predicted"/>
<feature type="region of interest" description="Disordered" evidence="2">
    <location>
        <begin position="366"/>
        <end position="386"/>
    </location>
</feature>
<evidence type="ECO:0000313" key="4">
    <source>
        <dbReference type="Proteomes" id="UP001303647"/>
    </source>
</evidence>
<dbReference type="InterPro" id="IPR021858">
    <property type="entry name" value="Fun_TF"/>
</dbReference>
<reference evidence="3" key="1">
    <citation type="journal article" date="2023" name="Mol. Phylogenet. Evol.">
        <title>Genome-scale phylogeny and comparative genomics of the fungal order Sordariales.</title>
        <authorList>
            <person name="Hensen N."/>
            <person name="Bonometti L."/>
            <person name="Westerberg I."/>
            <person name="Brannstrom I.O."/>
            <person name="Guillou S."/>
            <person name="Cros-Aarteil S."/>
            <person name="Calhoun S."/>
            <person name="Haridas S."/>
            <person name="Kuo A."/>
            <person name="Mondo S."/>
            <person name="Pangilinan J."/>
            <person name="Riley R."/>
            <person name="LaButti K."/>
            <person name="Andreopoulos B."/>
            <person name="Lipzen A."/>
            <person name="Chen C."/>
            <person name="Yan M."/>
            <person name="Daum C."/>
            <person name="Ng V."/>
            <person name="Clum A."/>
            <person name="Steindorff A."/>
            <person name="Ohm R.A."/>
            <person name="Martin F."/>
            <person name="Silar P."/>
            <person name="Natvig D.O."/>
            <person name="Lalanne C."/>
            <person name="Gautier V."/>
            <person name="Ament-Velasquez S.L."/>
            <person name="Kruys A."/>
            <person name="Hutchinson M.I."/>
            <person name="Powell A.J."/>
            <person name="Barry K."/>
            <person name="Miller A.N."/>
            <person name="Grigoriev I.V."/>
            <person name="Debuchy R."/>
            <person name="Gladieux P."/>
            <person name="Hiltunen Thoren M."/>
            <person name="Johannesson H."/>
        </authorList>
    </citation>
    <scope>NUCLEOTIDE SEQUENCE</scope>
    <source>
        <strain evidence="3">CBS 359.72</strain>
    </source>
</reference>
<dbReference type="PANTHER" id="PTHR37540">
    <property type="entry name" value="TRANSCRIPTION FACTOR (ACR-2), PUTATIVE-RELATED-RELATED"/>
    <property type="match status" value="1"/>
</dbReference>
<dbReference type="Proteomes" id="UP001303647">
    <property type="component" value="Unassembled WGS sequence"/>
</dbReference>
<accession>A0AAN7HRA0</accession>
<evidence type="ECO:0000256" key="1">
    <source>
        <dbReference type="ARBA" id="ARBA00023242"/>
    </source>
</evidence>
<evidence type="ECO:0000313" key="3">
    <source>
        <dbReference type="EMBL" id="KAK4248254.1"/>
    </source>
</evidence>
<keyword evidence="4" id="KW-1185">Reference proteome</keyword>
<dbReference type="EMBL" id="MU857640">
    <property type="protein sequence ID" value="KAK4248254.1"/>
    <property type="molecule type" value="Genomic_DNA"/>
</dbReference>
<dbReference type="AlphaFoldDB" id="A0AAN7HRA0"/>
<dbReference type="PANTHER" id="PTHR37540:SF5">
    <property type="entry name" value="TRANSCRIPTION FACTOR DOMAIN-CONTAINING PROTEIN"/>
    <property type="match status" value="1"/>
</dbReference>
<protein>
    <submittedName>
        <fullName evidence="3">Uncharacterized protein</fullName>
    </submittedName>
</protein>
<name>A0AAN7HRA0_9PEZI</name>
<comment type="caution">
    <text evidence="3">The sequence shown here is derived from an EMBL/GenBank/DDBJ whole genome shotgun (WGS) entry which is preliminary data.</text>
</comment>
<evidence type="ECO:0000256" key="2">
    <source>
        <dbReference type="SAM" id="MobiDB-lite"/>
    </source>
</evidence>
<sequence>MVQSKDFPFILVATPAAKLDPAARKRLRSHVMRGKNQKKIKMSGSSVLGSWINDQQHDSLGLSRAASSPIFPRVGTVMSHIPFVEEMDPYKWELTYKWLTVVKESVYPVEVCVQPSEGQWIEYLAYDRAYFYTILSSTQGFLDFAREAKFGTKTIQHLNKALHLLRENLAVTEYATSDSTISTVLTLTWFSDMLDNSDAAQKHMKGLYHLVSLRGGIQALRHNLELQSKILRADLAVAVSTGCKPLFFREGVSWRPYLLTRQRSAFLSKKALGTLSETIGPLLPAKDDDDNDIADSRLLNVALDLREFCLAANLAYQTGRKIPANLYRETLVSVQYRLLALQDEARSDEDQAVLITETAARVDALEKQSSKELNKESETTERDTAVKSRHIFPTAPTSPETLLRLGMLAFTTAIFLLIKQMPVRYQDLAQRVRHCVYGLAEAPLEKENVEIGKLTLWFLFAAKTSVLGESEDEVLLTRAASRVIDDLKLDKALWADIRDVLKEYMWIDWVYTKGAMAFWERLSVAR</sequence>